<feature type="compositionally biased region" description="Low complexity" evidence="1">
    <location>
        <begin position="253"/>
        <end position="275"/>
    </location>
</feature>
<dbReference type="EMBL" id="BLLK01000020">
    <property type="protein sequence ID" value="GFH45601.1"/>
    <property type="molecule type" value="Genomic_DNA"/>
</dbReference>
<dbReference type="Proteomes" id="UP001054902">
    <property type="component" value="Unassembled WGS sequence"/>
</dbReference>
<name>A0AAD3H0B0_9STRA</name>
<protein>
    <submittedName>
        <fullName evidence="2">Uncharacterized protein</fullName>
    </submittedName>
</protein>
<feature type="compositionally biased region" description="Polar residues" evidence="1">
    <location>
        <begin position="160"/>
        <end position="172"/>
    </location>
</feature>
<gene>
    <name evidence="2" type="ORF">CTEN210_02075</name>
</gene>
<feature type="compositionally biased region" description="Polar residues" evidence="1">
    <location>
        <begin position="473"/>
        <end position="482"/>
    </location>
</feature>
<dbReference type="AlphaFoldDB" id="A0AAD3H0B0"/>
<dbReference type="SUPFAM" id="SSF49785">
    <property type="entry name" value="Galactose-binding domain-like"/>
    <property type="match status" value="1"/>
</dbReference>
<evidence type="ECO:0000313" key="2">
    <source>
        <dbReference type="EMBL" id="GFH45601.1"/>
    </source>
</evidence>
<feature type="region of interest" description="Disordered" evidence="1">
    <location>
        <begin position="158"/>
        <end position="192"/>
    </location>
</feature>
<reference evidence="2 3" key="1">
    <citation type="journal article" date="2021" name="Sci. Rep.">
        <title>The genome of the diatom Chaetoceros tenuissimus carries an ancient integrated fragment of an extant virus.</title>
        <authorList>
            <person name="Hongo Y."/>
            <person name="Kimura K."/>
            <person name="Takaki Y."/>
            <person name="Yoshida Y."/>
            <person name="Baba S."/>
            <person name="Kobayashi G."/>
            <person name="Nagasaki K."/>
            <person name="Hano T."/>
            <person name="Tomaru Y."/>
        </authorList>
    </citation>
    <scope>NUCLEOTIDE SEQUENCE [LARGE SCALE GENOMIC DNA]</scope>
    <source>
        <strain evidence="2 3">NIES-3715</strain>
    </source>
</reference>
<dbReference type="InterPro" id="IPR008979">
    <property type="entry name" value="Galactose-bd-like_sf"/>
</dbReference>
<feature type="compositionally biased region" description="Pro residues" evidence="1">
    <location>
        <begin position="343"/>
        <end position="352"/>
    </location>
</feature>
<keyword evidence="3" id="KW-1185">Reference proteome</keyword>
<feature type="region of interest" description="Disordered" evidence="1">
    <location>
        <begin position="343"/>
        <end position="403"/>
    </location>
</feature>
<comment type="caution">
    <text evidence="2">The sequence shown here is derived from an EMBL/GenBank/DDBJ whole genome shotgun (WGS) entry which is preliminary data.</text>
</comment>
<proteinExistence type="predicted"/>
<feature type="compositionally biased region" description="Polar residues" evidence="1">
    <location>
        <begin position="180"/>
        <end position="189"/>
    </location>
</feature>
<feature type="compositionally biased region" description="Low complexity" evidence="1">
    <location>
        <begin position="353"/>
        <end position="396"/>
    </location>
</feature>
<accession>A0AAD3H0B0</accession>
<feature type="region of interest" description="Disordered" evidence="1">
    <location>
        <begin position="248"/>
        <end position="275"/>
    </location>
</feature>
<evidence type="ECO:0000256" key="1">
    <source>
        <dbReference type="SAM" id="MobiDB-lite"/>
    </source>
</evidence>
<organism evidence="2 3">
    <name type="scientific">Chaetoceros tenuissimus</name>
    <dbReference type="NCBI Taxonomy" id="426638"/>
    <lineage>
        <taxon>Eukaryota</taxon>
        <taxon>Sar</taxon>
        <taxon>Stramenopiles</taxon>
        <taxon>Ochrophyta</taxon>
        <taxon>Bacillariophyta</taxon>
        <taxon>Coscinodiscophyceae</taxon>
        <taxon>Chaetocerotophycidae</taxon>
        <taxon>Chaetocerotales</taxon>
        <taxon>Chaetocerotaceae</taxon>
        <taxon>Chaetoceros</taxon>
    </lineage>
</organism>
<sequence length="658" mass="71443">MYQNCPITCDKPCKYLHTPTSAPTAAPDTTCVDDPTYVSPINAAFGCEFHLFTPQDCLYWCPIHISPEELVELLDRCPHSCGICGEDTNPDTLAPTISPSCRDDPTYIHPTKPMWTCETFETANCMELRPIFEPDDFADLLHRCPEACNVPCDYTPPPTESRTGSPTMQPSSRPSPTPSIKPTVSQSPTDCLDDRDYTFPLNQNWGCEEIHDNEVDCLSYRHDLLPEEFLELVRKCPKACHVSCDYTPPPTSSPTGAPTAKASASPSFKPSTSAAPTDCLDDPSYVLPFPLNPNEDFGCQEITDNNINCLALRSLCTPEGFLQLLRACPKACNVSCDYTPPPTMRPTAPPSTSPSSKPSSKPSSNPTAQPSARPTSSPSSKPTSSSSLAPSISYAPTDCNDDPTYVTPGTTGWSCRTFEALEDCLDARPLFSDAAAFTDMLNRCPKACNVPCDYTPPPTVSPSSKPTFIESDPPSTSAQPSFKPSEVPSIAPSNCKETPDCAAYVCVQPEEPNLNRVLGGEVTFATRTSRSNKLGPLDGNYNTFFNANDGSTYESNAVNVVQWWQVTFPTLSTITEIKLFACRGPSCHPEGLVLDNIRIDIKVGNVVISSFSFGDDFGNEMEVILPFPVTGSSVRITKMQAGQVLSLNEVEIIGTPFQ</sequence>
<evidence type="ECO:0000313" key="3">
    <source>
        <dbReference type="Proteomes" id="UP001054902"/>
    </source>
</evidence>
<feature type="region of interest" description="Disordered" evidence="1">
    <location>
        <begin position="455"/>
        <end position="491"/>
    </location>
</feature>
<dbReference type="Gene3D" id="2.60.120.260">
    <property type="entry name" value="Galactose-binding domain-like"/>
    <property type="match status" value="1"/>
</dbReference>